<dbReference type="Pfam" id="PF07715">
    <property type="entry name" value="Plug"/>
    <property type="match status" value="1"/>
</dbReference>
<comment type="similarity">
    <text evidence="11 12">Belongs to the TonB-dependent receptor family.</text>
</comment>
<organism evidence="16 17">
    <name type="scientific">Chitinophaga solisilvae</name>
    <dbReference type="NCBI Taxonomy" id="1233460"/>
    <lineage>
        <taxon>Bacteria</taxon>
        <taxon>Pseudomonadati</taxon>
        <taxon>Bacteroidota</taxon>
        <taxon>Chitinophagia</taxon>
        <taxon>Chitinophagales</taxon>
        <taxon>Chitinophagaceae</taxon>
        <taxon>Chitinophaga</taxon>
    </lineage>
</organism>
<evidence type="ECO:0000256" key="6">
    <source>
        <dbReference type="ARBA" id="ARBA00023004"/>
    </source>
</evidence>
<evidence type="ECO:0000256" key="5">
    <source>
        <dbReference type="ARBA" id="ARBA00022692"/>
    </source>
</evidence>
<keyword evidence="3 11" id="KW-1134">Transmembrane beta strand</keyword>
<dbReference type="NCBIfam" id="TIGR04057">
    <property type="entry name" value="SusC_RagA_signa"/>
    <property type="match status" value="1"/>
</dbReference>
<dbReference type="InterPro" id="IPR039426">
    <property type="entry name" value="TonB-dep_rcpt-like"/>
</dbReference>
<evidence type="ECO:0000256" key="10">
    <source>
        <dbReference type="ARBA" id="ARBA00023237"/>
    </source>
</evidence>
<dbReference type="OrthoDB" id="609136at2"/>
<feature type="domain" description="TonB-dependent receptor plug" evidence="15">
    <location>
        <begin position="116"/>
        <end position="237"/>
    </location>
</feature>
<sequence length="1063" mass="116270">MRHVYASVFLLLICLFPITAAAQQAVTGTVIAGDTRQPVPGATIRIRNTSSGTQTNAQGRFTLKAPSGATLEVTSVGFAPKLFVVGNAPEYNIELSPSATALTEIIVTSQGIRKEKRSLGYAVATITNSEIGDNASPINALQGKVAGLSITSGNAPGASSRIVLRGPTSFSGNNQPVFIIDGVPVSNDNMRNADFLNDQVDYGNRGNDLNPAEIESVTVLKGPAAAALYGSIASNGAILITTKKGKRNSRAQINFTTSYALSGILRLPTFQNKFGQGNMDGIPDDRRENFSWGEPFDGKERPYGQIIDGKQQLKKYEAIPNNVRDFFEHGQIWNNNLSVSGGNESSTYYLSLAALNNKKEIPGTHFNKYNIRLSGTSEFSPKFSSSATIGYSNIAGNLPLAGQTNSVYSSVFQQPRDISIVDFKDLSNPFNGTFIAADGTPTYGYYGAYSKNPYFLLANYSNTNAVDRLTGNFALTYKPLEGLEITERVGADIYSDRRYEKGAKYDFKPADPFYEGNPWKDNGRYQEDLINYYQFNHDLMVSYSRQLNRNLNLKVMLGNNVRMEKRTRTITTTNPSGGLVIPGFYSFTNSNGPLLGTNTVFNKRLYGFYGSADVEYRNMLFLGITGRNDVSSTLPSDNNAYFYPSINGAFVFSELFKDKALSDVLSFGKIRAGFAKVGADADPYLLSTSYGVTDIATDFGQLTFPLSSDGVLVPGFTRNDQIGNARIKPEFTQSLEIGTELSFFRDRLGLDFSWYNTKSTNQIVRVPTAPSTGYTSTIINTGEMRNNGIEIGLKSIPVNTGYGLKVEVFGTFNKVSSKVVSIAPGLQQISIGRGLTTMGQVAAVGMPYGTFYGQGFATDPASGKIIVDKITGLPLNNVTNYYDTYLPDYAASLGTNVSYRNFSLRVLFDTKQGGIFYSQTKSTISFGGYTEETTYNDRKDYVWPNSVYDDGNGKFVENTSVKFHPYKYWTSVAPQAAFLIDASYIKLREASLQYTVPLQLVKRIGFTGLSATLYGNNLFLWTPASNQFADPEINSQGAGNVQGYEFLSNLSLRNYGIKIQATL</sequence>
<dbReference type="Proteomes" id="UP000281028">
    <property type="component" value="Unassembled WGS sequence"/>
</dbReference>
<evidence type="ECO:0000256" key="2">
    <source>
        <dbReference type="ARBA" id="ARBA00022448"/>
    </source>
</evidence>
<evidence type="ECO:0000256" key="11">
    <source>
        <dbReference type="PROSITE-ProRule" id="PRU01360"/>
    </source>
</evidence>
<keyword evidence="4" id="KW-0410">Iron transport</keyword>
<dbReference type="InterPro" id="IPR023996">
    <property type="entry name" value="TonB-dep_OMP_SusC/RagA"/>
</dbReference>
<dbReference type="SUPFAM" id="SSF56935">
    <property type="entry name" value="Porins"/>
    <property type="match status" value="1"/>
</dbReference>
<evidence type="ECO:0000256" key="9">
    <source>
        <dbReference type="ARBA" id="ARBA00023136"/>
    </source>
</evidence>
<gene>
    <name evidence="16" type="ORF">ECE50_008835</name>
</gene>
<keyword evidence="6" id="KW-0408">Iron</keyword>
<dbReference type="Gene3D" id="2.60.40.1120">
    <property type="entry name" value="Carboxypeptidase-like, regulatory domain"/>
    <property type="match status" value="1"/>
</dbReference>
<protein>
    <submittedName>
        <fullName evidence="16">SusC/RagA family TonB-linked outer membrane protein</fullName>
    </submittedName>
</protein>
<keyword evidence="2 11" id="KW-0813">Transport</keyword>
<reference evidence="16" key="1">
    <citation type="submission" date="2020-05" db="EMBL/GenBank/DDBJ databases">
        <title>Chitinophaga laudate sp. nov., isolated from a tropical peat swamp.</title>
        <authorList>
            <person name="Goh C.B.S."/>
            <person name="Lee M.S."/>
            <person name="Parimannan S."/>
            <person name="Pasbakhsh P."/>
            <person name="Yule C.M."/>
            <person name="Rajandas H."/>
            <person name="Loke S."/>
            <person name="Croft L."/>
            <person name="Tan J.B.L."/>
        </authorList>
    </citation>
    <scope>NUCLEOTIDE SEQUENCE</scope>
    <source>
        <strain evidence="16">Mgbs1</strain>
    </source>
</reference>
<keyword evidence="7" id="KW-0406">Ion transport</keyword>
<dbReference type="SUPFAM" id="SSF49464">
    <property type="entry name" value="Carboxypeptidase regulatory domain-like"/>
    <property type="match status" value="1"/>
</dbReference>
<dbReference type="Pfam" id="PF13715">
    <property type="entry name" value="CarbopepD_reg_2"/>
    <property type="match status" value="1"/>
</dbReference>
<keyword evidence="5 11" id="KW-0812">Transmembrane</keyword>
<evidence type="ECO:0000256" key="4">
    <source>
        <dbReference type="ARBA" id="ARBA00022496"/>
    </source>
</evidence>
<dbReference type="EMBL" id="RIAR02000001">
    <property type="protein sequence ID" value="NSL86932.1"/>
    <property type="molecule type" value="Genomic_DNA"/>
</dbReference>
<keyword evidence="10 11" id="KW-0998">Cell outer membrane</keyword>
<keyword evidence="8 12" id="KW-0798">TonB box</keyword>
<keyword evidence="9 11" id="KW-0472">Membrane</keyword>
<dbReference type="PROSITE" id="PS52016">
    <property type="entry name" value="TONB_DEPENDENT_REC_3"/>
    <property type="match status" value="1"/>
</dbReference>
<evidence type="ECO:0000256" key="12">
    <source>
        <dbReference type="RuleBase" id="RU003357"/>
    </source>
</evidence>
<feature type="chain" id="PRO_5040339416" evidence="13">
    <location>
        <begin position="22"/>
        <end position="1063"/>
    </location>
</feature>
<dbReference type="GO" id="GO:0006826">
    <property type="term" value="P:iron ion transport"/>
    <property type="evidence" value="ECO:0007669"/>
    <property type="project" value="UniProtKB-KW"/>
</dbReference>
<proteinExistence type="inferred from homology"/>
<evidence type="ECO:0000259" key="15">
    <source>
        <dbReference type="Pfam" id="PF07715"/>
    </source>
</evidence>
<accession>A0A9Q5GQE9</accession>
<feature type="domain" description="TonB-dependent receptor-like beta-barrel" evidence="14">
    <location>
        <begin position="425"/>
        <end position="1018"/>
    </location>
</feature>
<dbReference type="Gene3D" id="2.40.170.20">
    <property type="entry name" value="TonB-dependent receptor, beta-barrel domain"/>
    <property type="match status" value="1"/>
</dbReference>
<dbReference type="InterPro" id="IPR037066">
    <property type="entry name" value="Plug_dom_sf"/>
</dbReference>
<dbReference type="InterPro" id="IPR012910">
    <property type="entry name" value="Plug_dom"/>
</dbReference>
<dbReference type="InterPro" id="IPR023997">
    <property type="entry name" value="TonB-dep_OMP_SusC/RagA_CS"/>
</dbReference>
<dbReference type="GO" id="GO:0009279">
    <property type="term" value="C:cell outer membrane"/>
    <property type="evidence" value="ECO:0007669"/>
    <property type="project" value="UniProtKB-SubCell"/>
</dbReference>
<evidence type="ECO:0000256" key="3">
    <source>
        <dbReference type="ARBA" id="ARBA00022452"/>
    </source>
</evidence>
<dbReference type="Pfam" id="PF00593">
    <property type="entry name" value="TonB_dep_Rec_b-barrel"/>
    <property type="match status" value="1"/>
</dbReference>
<evidence type="ECO:0000256" key="7">
    <source>
        <dbReference type="ARBA" id="ARBA00023065"/>
    </source>
</evidence>
<evidence type="ECO:0000256" key="13">
    <source>
        <dbReference type="SAM" id="SignalP"/>
    </source>
</evidence>
<evidence type="ECO:0000256" key="8">
    <source>
        <dbReference type="ARBA" id="ARBA00023077"/>
    </source>
</evidence>
<evidence type="ECO:0000313" key="16">
    <source>
        <dbReference type="EMBL" id="NSL86932.1"/>
    </source>
</evidence>
<dbReference type="InterPro" id="IPR008969">
    <property type="entry name" value="CarboxyPept-like_regulatory"/>
</dbReference>
<evidence type="ECO:0000259" key="14">
    <source>
        <dbReference type="Pfam" id="PF00593"/>
    </source>
</evidence>
<dbReference type="InterPro" id="IPR036942">
    <property type="entry name" value="Beta-barrel_TonB_sf"/>
</dbReference>
<dbReference type="AlphaFoldDB" id="A0A9Q5GQE9"/>
<dbReference type="Gene3D" id="2.170.130.10">
    <property type="entry name" value="TonB-dependent receptor, plug domain"/>
    <property type="match status" value="1"/>
</dbReference>
<evidence type="ECO:0000313" key="17">
    <source>
        <dbReference type="Proteomes" id="UP000281028"/>
    </source>
</evidence>
<feature type="signal peptide" evidence="13">
    <location>
        <begin position="1"/>
        <end position="21"/>
    </location>
</feature>
<evidence type="ECO:0000256" key="1">
    <source>
        <dbReference type="ARBA" id="ARBA00004571"/>
    </source>
</evidence>
<keyword evidence="17" id="KW-1185">Reference proteome</keyword>
<comment type="subcellular location">
    <subcellularLocation>
        <location evidence="1 11">Cell outer membrane</location>
        <topology evidence="1 11">Multi-pass membrane protein</topology>
    </subcellularLocation>
</comment>
<dbReference type="PANTHER" id="PTHR32552:SF81">
    <property type="entry name" value="TONB-DEPENDENT OUTER MEMBRANE RECEPTOR"/>
    <property type="match status" value="1"/>
</dbReference>
<comment type="caution">
    <text evidence="16">The sequence shown here is derived from an EMBL/GenBank/DDBJ whole genome shotgun (WGS) entry which is preliminary data.</text>
</comment>
<dbReference type="NCBIfam" id="TIGR04056">
    <property type="entry name" value="OMP_RagA_SusC"/>
    <property type="match status" value="1"/>
</dbReference>
<dbReference type="PANTHER" id="PTHR32552">
    <property type="entry name" value="FERRICHROME IRON RECEPTOR-RELATED"/>
    <property type="match status" value="1"/>
</dbReference>
<name>A0A9Q5GQE9_9BACT</name>
<keyword evidence="13" id="KW-0732">Signal</keyword>
<dbReference type="InterPro" id="IPR000531">
    <property type="entry name" value="Beta-barrel_TonB"/>
</dbReference>